<feature type="compositionally biased region" description="Basic and acidic residues" evidence="1">
    <location>
        <begin position="317"/>
        <end position="337"/>
    </location>
</feature>
<gene>
    <name evidence="2" type="ORF">R9X50_00040100</name>
</gene>
<feature type="compositionally biased region" description="Basic and acidic residues" evidence="1">
    <location>
        <begin position="74"/>
        <end position="90"/>
    </location>
</feature>
<dbReference type="AlphaFoldDB" id="A0AAQ3LXZ5"/>
<proteinExistence type="predicted"/>
<feature type="compositionally biased region" description="Low complexity" evidence="1">
    <location>
        <begin position="264"/>
        <end position="277"/>
    </location>
</feature>
<sequence length="432" mass="48150">MEKLILRSIMYGAEKIPDSWFEKVPGGFYRPSHSNGKNNDSARQRSRGRQPSSPTRDRDGRRRRDSIGETVRSPPRDDSMFDEGYRSDGHARHRNRQDRDSYDGAENDDEDAEHRPRHASRKSGQRCDDNYGRTHNDDRYDGYNDRRMSGTQPHQHYDPQQRSFPGAALYSPGGFAAGGGGTTGTAPYPSSAPQSPGIKSPPTSTAGFSSSGYIPYAHLYGQPNQPEGPRQHYSNPGSSDHSPNSRETFRSPVAPQPWQQNVDAQQAPTAAAAGAGAEYNGQPGFINTELYEPRYDQRRPLHPDQRYGNDYIGYINDSRDPRSRRAKSQGEGRGKSRFREVRDKHFDTTKHGLGYGAIGAIAGGLLGSELEKGLVPTAIGAAVGALGANAFEARERRGREQRRNQMQHPEDIHRARRDPQRSATKEYGYYSD</sequence>
<feature type="compositionally biased region" description="Polar residues" evidence="1">
    <location>
        <begin position="149"/>
        <end position="163"/>
    </location>
</feature>
<evidence type="ECO:0000313" key="3">
    <source>
        <dbReference type="Proteomes" id="UP001303373"/>
    </source>
</evidence>
<protein>
    <recommendedName>
        <fullName evidence="4">Glycine zipper 2TM domain-containing protein</fullName>
    </recommendedName>
</protein>
<name>A0AAQ3LXZ5_9PEZI</name>
<dbReference type="Proteomes" id="UP001303373">
    <property type="component" value="Chromosome 1"/>
</dbReference>
<feature type="compositionally biased region" description="Basic and acidic residues" evidence="1">
    <location>
        <begin position="125"/>
        <end position="148"/>
    </location>
</feature>
<evidence type="ECO:0008006" key="4">
    <source>
        <dbReference type="Google" id="ProtNLM"/>
    </source>
</evidence>
<feature type="compositionally biased region" description="Polar residues" evidence="1">
    <location>
        <begin position="201"/>
        <end position="212"/>
    </location>
</feature>
<evidence type="ECO:0000313" key="2">
    <source>
        <dbReference type="EMBL" id="WPG97621.1"/>
    </source>
</evidence>
<feature type="region of interest" description="Disordered" evidence="1">
    <location>
        <begin position="298"/>
        <end position="337"/>
    </location>
</feature>
<accession>A0AAQ3LXZ5</accession>
<feature type="compositionally biased region" description="Basic residues" evidence="1">
    <location>
        <begin position="115"/>
        <end position="124"/>
    </location>
</feature>
<evidence type="ECO:0000256" key="1">
    <source>
        <dbReference type="SAM" id="MobiDB-lite"/>
    </source>
</evidence>
<feature type="region of interest" description="Disordered" evidence="1">
    <location>
        <begin position="16"/>
        <end position="280"/>
    </location>
</feature>
<reference evidence="2 3" key="1">
    <citation type="submission" date="2023-11" db="EMBL/GenBank/DDBJ databases">
        <title>An acidophilic fungus is an integral part of prey digestion in a carnivorous sundew plant.</title>
        <authorList>
            <person name="Tsai I.J."/>
        </authorList>
    </citation>
    <scope>NUCLEOTIDE SEQUENCE [LARGE SCALE GENOMIC DNA]</scope>
    <source>
        <strain evidence="2">169a</strain>
    </source>
</reference>
<feature type="compositionally biased region" description="Basic and acidic residues" evidence="1">
    <location>
        <begin position="394"/>
        <end position="424"/>
    </location>
</feature>
<organism evidence="2 3">
    <name type="scientific">Acrodontium crateriforme</name>
    <dbReference type="NCBI Taxonomy" id="150365"/>
    <lineage>
        <taxon>Eukaryota</taxon>
        <taxon>Fungi</taxon>
        <taxon>Dikarya</taxon>
        <taxon>Ascomycota</taxon>
        <taxon>Pezizomycotina</taxon>
        <taxon>Dothideomycetes</taxon>
        <taxon>Dothideomycetidae</taxon>
        <taxon>Mycosphaerellales</taxon>
        <taxon>Teratosphaeriaceae</taxon>
        <taxon>Acrodontium</taxon>
    </lineage>
</organism>
<dbReference type="EMBL" id="CP138580">
    <property type="protein sequence ID" value="WPG97621.1"/>
    <property type="molecule type" value="Genomic_DNA"/>
</dbReference>
<feature type="region of interest" description="Disordered" evidence="1">
    <location>
        <begin position="394"/>
        <end position="432"/>
    </location>
</feature>
<feature type="compositionally biased region" description="Basic and acidic residues" evidence="1">
    <location>
        <begin position="298"/>
        <end position="307"/>
    </location>
</feature>
<keyword evidence="3" id="KW-1185">Reference proteome</keyword>
<feature type="compositionally biased region" description="Polar residues" evidence="1">
    <location>
        <begin position="232"/>
        <end position="242"/>
    </location>
</feature>
<feature type="compositionally biased region" description="Basic and acidic residues" evidence="1">
    <location>
        <begin position="55"/>
        <end position="67"/>
    </location>
</feature>